<reference evidence="1 2" key="1">
    <citation type="submission" date="2017-10" db="EMBL/GenBank/DDBJ databases">
        <title>Draft genome sequences of strains TRE 1, TRE 9, TRE H and TRI 7, isolated from tamarins, belonging to four potential novel Bifidobacterium species.</title>
        <authorList>
            <person name="Mattarelli P."/>
            <person name="Modesto M."/>
            <person name="Puglisi E."/>
            <person name="Morelli L."/>
            <person name="Spezio C."/>
            <person name="Bonetti A."/>
            <person name="Sandri C."/>
        </authorList>
    </citation>
    <scope>NUCLEOTIDE SEQUENCE [LARGE SCALE GENOMIC DNA]</scope>
    <source>
        <strain evidence="2">TRE1</strain>
    </source>
</reference>
<dbReference type="Proteomes" id="UP000229095">
    <property type="component" value="Unassembled WGS sequence"/>
</dbReference>
<protein>
    <submittedName>
        <fullName evidence="1">CTP synthase</fullName>
    </submittedName>
</protein>
<keyword evidence="2" id="KW-1185">Reference proteome</keyword>
<evidence type="ECO:0000313" key="1">
    <source>
        <dbReference type="EMBL" id="PJM73421.1"/>
    </source>
</evidence>
<organism evidence="1 2">
    <name type="scientific">Bifidobacterium primatium</name>
    <dbReference type="NCBI Taxonomy" id="2045438"/>
    <lineage>
        <taxon>Bacteria</taxon>
        <taxon>Bacillati</taxon>
        <taxon>Actinomycetota</taxon>
        <taxon>Actinomycetes</taxon>
        <taxon>Bifidobacteriales</taxon>
        <taxon>Bifidobacteriaceae</taxon>
        <taxon>Bifidobacterium</taxon>
    </lineage>
</organism>
<dbReference type="AlphaFoldDB" id="A0A2M9H9C6"/>
<gene>
    <name evidence="1" type="ORF">CS006_05145</name>
</gene>
<accession>A0A2M9H9C6</accession>
<name>A0A2M9H9C6_9BIFI</name>
<sequence length="318" mass="36346">MRVNTRLNVMLDQAESNRLCIWSRDDAERQMMRRRQSVGELIHVGARCYARPSYWQGLTEFERFRHLARSLSGKHPRWVFGGPTAAVMHGVCDSHRQMRTVHRVIAGNGMVRDTDIVTSHYVTDASYVVVDGVKVTSLPRTVFDCARWMDFPDALAVVDAVLRQGAMGRAALHDSLLRERGRYVGRALHVLDEATGRTYNGGESYVYGVILEERFAKPTIQAEMPCRNENGNPDRVDFLWVTGDGRRVVAELDGRIKYRDESMYRNGSLPDTIIAEKEREERVRMVVDGFVRFSFAEAYRRAPLVRKLEWAGVPRLLG</sequence>
<evidence type="ECO:0000313" key="2">
    <source>
        <dbReference type="Proteomes" id="UP000229095"/>
    </source>
</evidence>
<comment type="caution">
    <text evidence="1">The sequence shown here is derived from an EMBL/GenBank/DDBJ whole genome shotgun (WGS) entry which is preliminary data.</text>
</comment>
<dbReference type="EMBL" id="PEBI01000002">
    <property type="protein sequence ID" value="PJM73421.1"/>
    <property type="molecule type" value="Genomic_DNA"/>
</dbReference>
<proteinExistence type="predicted"/>